<reference evidence="2 3" key="1">
    <citation type="submission" date="2019-03" db="EMBL/GenBank/DDBJ databases">
        <title>First draft genome of Liparis tanakae, snailfish: a comprehensive survey of snailfish specific genes.</title>
        <authorList>
            <person name="Kim W."/>
            <person name="Song I."/>
            <person name="Jeong J.-H."/>
            <person name="Kim D."/>
            <person name="Kim S."/>
            <person name="Ryu S."/>
            <person name="Song J.Y."/>
            <person name="Lee S.K."/>
        </authorList>
    </citation>
    <scope>NUCLEOTIDE SEQUENCE [LARGE SCALE GENOMIC DNA]</scope>
    <source>
        <tissue evidence="2">Muscle</tissue>
    </source>
</reference>
<evidence type="ECO:0000313" key="3">
    <source>
        <dbReference type="Proteomes" id="UP000314294"/>
    </source>
</evidence>
<feature type="compositionally biased region" description="Polar residues" evidence="1">
    <location>
        <begin position="100"/>
        <end position="110"/>
    </location>
</feature>
<evidence type="ECO:0000313" key="2">
    <source>
        <dbReference type="EMBL" id="TNN46092.1"/>
    </source>
</evidence>
<keyword evidence="3" id="KW-1185">Reference proteome</keyword>
<gene>
    <name evidence="2" type="ORF">EYF80_043710</name>
</gene>
<evidence type="ECO:0000256" key="1">
    <source>
        <dbReference type="SAM" id="MobiDB-lite"/>
    </source>
</evidence>
<name>A0A4Z2G0Q4_9TELE</name>
<proteinExistence type="predicted"/>
<dbReference type="EMBL" id="SRLO01000809">
    <property type="protein sequence ID" value="TNN46092.1"/>
    <property type="molecule type" value="Genomic_DNA"/>
</dbReference>
<comment type="caution">
    <text evidence="2">The sequence shown here is derived from an EMBL/GenBank/DDBJ whole genome shotgun (WGS) entry which is preliminary data.</text>
</comment>
<dbReference type="Proteomes" id="UP000314294">
    <property type="component" value="Unassembled WGS sequence"/>
</dbReference>
<dbReference type="AlphaFoldDB" id="A0A4Z2G0Q4"/>
<feature type="region of interest" description="Disordered" evidence="1">
    <location>
        <begin position="98"/>
        <end position="118"/>
    </location>
</feature>
<organism evidence="2 3">
    <name type="scientific">Liparis tanakae</name>
    <name type="common">Tanaka's snailfish</name>
    <dbReference type="NCBI Taxonomy" id="230148"/>
    <lineage>
        <taxon>Eukaryota</taxon>
        <taxon>Metazoa</taxon>
        <taxon>Chordata</taxon>
        <taxon>Craniata</taxon>
        <taxon>Vertebrata</taxon>
        <taxon>Euteleostomi</taxon>
        <taxon>Actinopterygii</taxon>
        <taxon>Neopterygii</taxon>
        <taxon>Teleostei</taxon>
        <taxon>Neoteleostei</taxon>
        <taxon>Acanthomorphata</taxon>
        <taxon>Eupercaria</taxon>
        <taxon>Perciformes</taxon>
        <taxon>Cottioidei</taxon>
        <taxon>Cottales</taxon>
        <taxon>Liparidae</taxon>
        <taxon>Liparis</taxon>
    </lineage>
</organism>
<sequence length="118" mass="13444">MAVKVVLTLKRHDVPVKPKPVQSKTMTQLNDAIQVWRGVPAATYRSGLRVLSSRSTLSMPRILVPELEIRDTRMSITEIITSIPSRMFQLLLRYDLSPKHQPNPTIWTQDGTDHKKGE</sequence>
<accession>A0A4Z2G0Q4</accession>
<protein>
    <submittedName>
        <fullName evidence="2">Uncharacterized protein</fullName>
    </submittedName>
</protein>